<dbReference type="PANTHER" id="PTHR33147">
    <property type="entry name" value="DEFENSIN-LIKE PROTEIN 1"/>
    <property type="match status" value="1"/>
</dbReference>
<feature type="chain" id="PRO_5014574073" evidence="6">
    <location>
        <begin position="24"/>
        <end position="77"/>
    </location>
</feature>
<dbReference type="HOGENOM" id="CLU_161668_1_2_1"/>
<keyword evidence="10" id="KW-1185">Reference proteome</keyword>
<dbReference type="Pfam" id="PF00304">
    <property type="entry name" value="Gamma-thionin"/>
    <property type="match status" value="1"/>
</dbReference>
<dbReference type="SUPFAM" id="SSF57095">
    <property type="entry name" value="Scorpion toxin-like"/>
    <property type="match status" value="1"/>
</dbReference>
<dbReference type="PaxDb" id="3880-AES83753"/>
<organism evidence="8 10">
    <name type="scientific">Medicago truncatula</name>
    <name type="common">Barrel medic</name>
    <name type="synonym">Medicago tribuloides</name>
    <dbReference type="NCBI Taxonomy" id="3880"/>
    <lineage>
        <taxon>Eukaryota</taxon>
        <taxon>Viridiplantae</taxon>
        <taxon>Streptophyta</taxon>
        <taxon>Embryophyta</taxon>
        <taxon>Tracheophyta</taxon>
        <taxon>Spermatophyta</taxon>
        <taxon>Magnoliopsida</taxon>
        <taxon>eudicotyledons</taxon>
        <taxon>Gunneridae</taxon>
        <taxon>Pentapetalae</taxon>
        <taxon>rosids</taxon>
        <taxon>fabids</taxon>
        <taxon>Fabales</taxon>
        <taxon>Fabaceae</taxon>
        <taxon>Papilionoideae</taxon>
        <taxon>50 kb inversion clade</taxon>
        <taxon>NPAAA clade</taxon>
        <taxon>Hologalegina</taxon>
        <taxon>IRL clade</taxon>
        <taxon>Trifolieae</taxon>
        <taxon>Medicago</taxon>
    </lineage>
</organism>
<dbReference type="Proteomes" id="UP000002051">
    <property type="component" value="Chromosome 8"/>
</dbReference>
<dbReference type="Gene3D" id="3.30.30.10">
    <property type="entry name" value="Knottin, scorpion toxin-like"/>
    <property type="match status" value="1"/>
</dbReference>
<evidence type="ECO:0000259" key="7">
    <source>
        <dbReference type="PROSITE" id="PS51378"/>
    </source>
</evidence>
<dbReference type="InterPro" id="IPR001542">
    <property type="entry name" value="Defensin_invertebrate/fungal"/>
</dbReference>
<dbReference type="InterPro" id="IPR036574">
    <property type="entry name" value="Scorpion_toxin-like_sf"/>
</dbReference>
<reference evidence="8 10" key="2">
    <citation type="journal article" date="2014" name="BMC Genomics">
        <title>An improved genome release (version Mt4.0) for the model legume Medicago truncatula.</title>
        <authorList>
            <person name="Tang H."/>
            <person name="Krishnakumar V."/>
            <person name="Bidwell S."/>
            <person name="Rosen B."/>
            <person name="Chan A."/>
            <person name="Zhou S."/>
            <person name="Gentzbittel L."/>
            <person name="Childs K.L."/>
            <person name="Yandell M."/>
            <person name="Gundlach H."/>
            <person name="Mayer K.F."/>
            <person name="Schwartz D.C."/>
            <person name="Town C.D."/>
        </authorList>
    </citation>
    <scope>GENOME REANNOTATION</scope>
    <source>
        <strain evidence="9 10">cv. Jemalong A17</strain>
    </source>
</reference>
<accession>G7L737</accession>
<dbReference type="InterPro" id="IPR003614">
    <property type="entry name" value="Knottins"/>
</dbReference>
<evidence type="ECO:0000313" key="10">
    <source>
        <dbReference type="Proteomes" id="UP000002051"/>
    </source>
</evidence>
<evidence type="ECO:0000256" key="1">
    <source>
        <dbReference type="ARBA" id="ARBA00022529"/>
    </source>
</evidence>
<evidence type="ECO:0000256" key="6">
    <source>
        <dbReference type="SAM" id="SignalP"/>
    </source>
</evidence>
<evidence type="ECO:0000256" key="3">
    <source>
        <dbReference type="ARBA" id="ARBA00022729"/>
    </source>
</evidence>
<feature type="domain" description="Invertebrate defensins family profile" evidence="7">
    <location>
        <begin position="30"/>
        <end position="75"/>
    </location>
</feature>
<dbReference type="PROSITE" id="PS51378">
    <property type="entry name" value="INVERT_DEFENSINS"/>
    <property type="match status" value="1"/>
</dbReference>
<dbReference type="AlphaFoldDB" id="G7L737"/>
<dbReference type="SMART" id="SM00505">
    <property type="entry name" value="Knot1"/>
    <property type="match status" value="1"/>
</dbReference>
<dbReference type="CDD" id="cd00107">
    <property type="entry name" value="Knot1"/>
    <property type="match status" value="1"/>
</dbReference>
<dbReference type="PRINTS" id="PR00288">
    <property type="entry name" value="PUROTHIONIN"/>
</dbReference>
<keyword evidence="5" id="KW-1015">Disulfide bond</keyword>
<reference evidence="8 10" key="1">
    <citation type="journal article" date="2011" name="Nature">
        <title>The Medicago genome provides insight into the evolution of rhizobial symbioses.</title>
        <authorList>
            <person name="Young N.D."/>
            <person name="Debelle F."/>
            <person name="Oldroyd G.E."/>
            <person name="Geurts R."/>
            <person name="Cannon S.B."/>
            <person name="Udvardi M.K."/>
            <person name="Benedito V.A."/>
            <person name="Mayer K.F."/>
            <person name="Gouzy J."/>
            <person name="Schoof H."/>
            <person name="Van de Peer Y."/>
            <person name="Proost S."/>
            <person name="Cook D.R."/>
            <person name="Meyers B.C."/>
            <person name="Spannagl M."/>
            <person name="Cheung F."/>
            <person name="De Mita S."/>
            <person name="Krishnakumar V."/>
            <person name="Gundlach H."/>
            <person name="Zhou S."/>
            <person name="Mudge J."/>
            <person name="Bharti A.K."/>
            <person name="Murray J.D."/>
            <person name="Naoumkina M.A."/>
            <person name="Rosen B."/>
            <person name="Silverstein K.A."/>
            <person name="Tang H."/>
            <person name="Rombauts S."/>
            <person name="Zhao P.X."/>
            <person name="Zhou P."/>
            <person name="Barbe V."/>
            <person name="Bardou P."/>
            <person name="Bechner M."/>
            <person name="Bellec A."/>
            <person name="Berger A."/>
            <person name="Berges H."/>
            <person name="Bidwell S."/>
            <person name="Bisseling T."/>
            <person name="Choisne N."/>
            <person name="Couloux A."/>
            <person name="Denny R."/>
            <person name="Deshpande S."/>
            <person name="Dai X."/>
            <person name="Doyle J.J."/>
            <person name="Dudez A.M."/>
            <person name="Farmer A.D."/>
            <person name="Fouteau S."/>
            <person name="Franken C."/>
            <person name="Gibelin C."/>
            <person name="Gish J."/>
            <person name="Goldstein S."/>
            <person name="Gonzalez A.J."/>
            <person name="Green P.J."/>
            <person name="Hallab A."/>
            <person name="Hartog M."/>
            <person name="Hua A."/>
            <person name="Humphray S.J."/>
            <person name="Jeong D.H."/>
            <person name="Jing Y."/>
            <person name="Jocker A."/>
            <person name="Kenton S.M."/>
            <person name="Kim D.J."/>
            <person name="Klee K."/>
            <person name="Lai H."/>
            <person name="Lang C."/>
            <person name="Lin S."/>
            <person name="Macmil S.L."/>
            <person name="Magdelenat G."/>
            <person name="Matthews L."/>
            <person name="McCorrison J."/>
            <person name="Monaghan E.L."/>
            <person name="Mun J.H."/>
            <person name="Najar F.Z."/>
            <person name="Nicholson C."/>
            <person name="Noirot C."/>
            <person name="O'Bleness M."/>
            <person name="Paule C.R."/>
            <person name="Poulain J."/>
            <person name="Prion F."/>
            <person name="Qin B."/>
            <person name="Qu C."/>
            <person name="Retzel E.F."/>
            <person name="Riddle C."/>
            <person name="Sallet E."/>
            <person name="Samain S."/>
            <person name="Samson N."/>
            <person name="Sanders I."/>
            <person name="Saurat O."/>
            <person name="Scarpelli C."/>
            <person name="Schiex T."/>
            <person name="Segurens B."/>
            <person name="Severin A.J."/>
            <person name="Sherrier D.J."/>
            <person name="Shi R."/>
            <person name="Sims S."/>
            <person name="Singer S.R."/>
            <person name="Sinharoy S."/>
            <person name="Sterck L."/>
            <person name="Viollet A."/>
            <person name="Wang B.B."/>
            <person name="Wang K."/>
            <person name="Wang M."/>
            <person name="Wang X."/>
            <person name="Warfsmann J."/>
            <person name="Weissenbach J."/>
            <person name="White D.D."/>
            <person name="White J.D."/>
            <person name="Wiley G.B."/>
            <person name="Wincker P."/>
            <person name="Xing Y."/>
            <person name="Yang L."/>
            <person name="Yao Z."/>
            <person name="Ying F."/>
            <person name="Zhai J."/>
            <person name="Zhou L."/>
            <person name="Zuber A."/>
            <person name="Denarie J."/>
            <person name="Dixon R.A."/>
            <person name="May G.D."/>
            <person name="Schwartz D.C."/>
            <person name="Rogers J."/>
            <person name="Quetier F."/>
            <person name="Town C.D."/>
            <person name="Roe B.A."/>
        </authorList>
    </citation>
    <scope>NUCLEOTIDE SEQUENCE [LARGE SCALE GENOMIC DNA]</scope>
    <source>
        <strain evidence="8">A17</strain>
        <strain evidence="9 10">cv. Jemalong A17</strain>
    </source>
</reference>
<evidence type="ECO:0000313" key="8">
    <source>
        <dbReference type="EMBL" id="AET03454.1"/>
    </source>
</evidence>
<name>G7L737_MEDTR</name>
<sequence length="77" mass="8270">MARSVSLVSTIFVFFLLIVATEMGPSMVAARTCETPSNSFKGACFSDTNCASVCQTEGFPGGHCKGFRQRCFCTKPC</sequence>
<evidence type="ECO:0000256" key="5">
    <source>
        <dbReference type="ARBA" id="ARBA00023157"/>
    </source>
</evidence>
<evidence type="ECO:0000256" key="4">
    <source>
        <dbReference type="ARBA" id="ARBA00022940"/>
    </source>
</evidence>
<dbReference type="OMA" id="RCFCVKP"/>
<keyword evidence="2" id="KW-0295">Fungicide</keyword>
<gene>
    <name evidence="9" type="primary">11421732</name>
    <name evidence="8" type="ordered locus">MTR_8g070780</name>
</gene>
<dbReference type="STRING" id="3880.G7L737"/>
<protein>
    <submittedName>
        <fullName evidence="8">Defensin MtDef4.3</fullName>
    </submittedName>
</protein>
<dbReference type="PROSITE" id="PS00940">
    <property type="entry name" value="GAMMA_THIONIN"/>
    <property type="match status" value="1"/>
</dbReference>
<dbReference type="GO" id="GO:0050832">
    <property type="term" value="P:defense response to fungus"/>
    <property type="evidence" value="ECO:0007669"/>
    <property type="project" value="UniProtKB-KW"/>
</dbReference>
<dbReference type="eggNOG" id="ENOG502S7HM">
    <property type="taxonomic scope" value="Eukaryota"/>
</dbReference>
<evidence type="ECO:0000256" key="2">
    <source>
        <dbReference type="ARBA" id="ARBA00022577"/>
    </source>
</evidence>
<dbReference type="InterPro" id="IPR008176">
    <property type="entry name" value="Defensin_plant"/>
</dbReference>
<evidence type="ECO:0000313" key="9">
    <source>
        <dbReference type="EnsemblPlants" id="AET03454"/>
    </source>
</evidence>
<dbReference type="OrthoDB" id="683455at2759"/>
<keyword evidence="1" id="KW-0929">Antimicrobial</keyword>
<dbReference type="KEGG" id="mtr:11421732"/>
<dbReference type="GO" id="GO:0031640">
    <property type="term" value="P:killing of cells of another organism"/>
    <property type="evidence" value="ECO:0007669"/>
    <property type="project" value="UniProtKB-KW"/>
</dbReference>
<dbReference type="EnsemblPlants" id="AET03454">
    <property type="protein sequence ID" value="AET03454"/>
    <property type="gene ID" value="MTR_8g070780"/>
</dbReference>
<dbReference type="PANTHER" id="PTHR33147:SF106">
    <property type="entry name" value="DEFENSIN-LIKE PROTEIN 11"/>
    <property type="match status" value="1"/>
</dbReference>
<keyword evidence="3 6" id="KW-0732">Signal</keyword>
<dbReference type="EMBL" id="CM001224">
    <property type="protein sequence ID" value="AET03454.1"/>
    <property type="molecule type" value="Genomic_DNA"/>
</dbReference>
<dbReference type="GO" id="GO:0006952">
    <property type="term" value="P:defense response"/>
    <property type="evidence" value="ECO:0000318"/>
    <property type="project" value="GO_Central"/>
</dbReference>
<reference evidence="9" key="3">
    <citation type="submission" date="2015-04" db="UniProtKB">
        <authorList>
            <consortium name="EnsemblPlants"/>
        </authorList>
    </citation>
    <scope>IDENTIFICATION</scope>
    <source>
        <strain evidence="9">cv. Jemalong A17</strain>
    </source>
</reference>
<keyword evidence="4" id="KW-0211">Defensin</keyword>
<proteinExistence type="predicted"/>
<feature type="signal peptide" evidence="6">
    <location>
        <begin position="1"/>
        <end position="23"/>
    </location>
</feature>